<gene>
    <name evidence="1" type="ORF">BZL29_4042</name>
</gene>
<dbReference type="EMBL" id="MVBN01000003">
    <property type="protein sequence ID" value="OOK77837.1"/>
    <property type="molecule type" value="Genomic_DNA"/>
</dbReference>
<comment type="caution">
    <text evidence="1">The sequence shown here is derived from an EMBL/GenBank/DDBJ whole genome shotgun (WGS) entry which is preliminary data.</text>
</comment>
<proteinExistence type="predicted"/>
<accession>A0A1V3XF67</accession>
<name>A0A1V3XF67_MYCKA</name>
<reference evidence="1 2" key="1">
    <citation type="submission" date="2017-02" db="EMBL/GenBank/DDBJ databases">
        <title>Complete genome sequences of Mycobacterium kansasii strains isolated from rhesus macaques.</title>
        <authorList>
            <person name="Panda A."/>
            <person name="Nagaraj S."/>
            <person name="Zhao X."/>
            <person name="Tettelin H."/>
            <person name="Detolla L.J."/>
        </authorList>
    </citation>
    <scope>NUCLEOTIDE SEQUENCE [LARGE SCALE GENOMIC DNA]</scope>
    <source>
        <strain evidence="1 2">11-3469</strain>
    </source>
</reference>
<protein>
    <submittedName>
        <fullName evidence="1">Uncharacterized protein</fullName>
    </submittedName>
</protein>
<sequence length="48" mass="5483">MLIHLSYTVRSAGPNLFLVHGRGLHIPAAVDIGRRQDYCLPANRLHWF</sequence>
<dbReference type="Proteomes" id="UP000188532">
    <property type="component" value="Unassembled WGS sequence"/>
</dbReference>
<dbReference type="AlphaFoldDB" id="A0A1V3XF67"/>
<evidence type="ECO:0000313" key="1">
    <source>
        <dbReference type="EMBL" id="OOK77837.1"/>
    </source>
</evidence>
<organism evidence="1 2">
    <name type="scientific">Mycobacterium kansasii</name>
    <dbReference type="NCBI Taxonomy" id="1768"/>
    <lineage>
        <taxon>Bacteria</taxon>
        <taxon>Bacillati</taxon>
        <taxon>Actinomycetota</taxon>
        <taxon>Actinomycetes</taxon>
        <taxon>Mycobacteriales</taxon>
        <taxon>Mycobacteriaceae</taxon>
        <taxon>Mycobacterium</taxon>
    </lineage>
</organism>
<evidence type="ECO:0000313" key="2">
    <source>
        <dbReference type="Proteomes" id="UP000188532"/>
    </source>
</evidence>